<dbReference type="PROSITE" id="PS51257">
    <property type="entry name" value="PROKAR_LIPOPROTEIN"/>
    <property type="match status" value="1"/>
</dbReference>
<keyword evidence="5" id="KW-0378">Hydrolase</keyword>
<dbReference type="EMBL" id="FWPT01000003">
    <property type="protein sequence ID" value="SMA42130.1"/>
    <property type="molecule type" value="Genomic_DNA"/>
</dbReference>
<dbReference type="CDD" id="cd12797">
    <property type="entry name" value="M23_peptidase"/>
    <property type="match status" value="1"/>
</dbReference>
<dbReference type="PROSITE" id="PS51782">
    <property type="entry name" value="LYSM"/>
    <property type="match status" value="1"/>
</dbReference>
<dbReference type="PANTHER" id="PTHR21666:SF263">
    <property type="entry name" value="MUREIN HYDROLASE ACTIVATOR NLPD"/>
    <property type="match status" value="1"/>
</dbReference>
<evidence type="ECO:0000256" key="3">
    <source>
        <dbReference type="SAM" id="SignalP"/>
    </source>
</evidence>
<evidence type="ECO:0000313" key="6">
    <source>
        <dbReference type="Proteomes" id="UP000196573"/>
    </source>
</evidence>
<sequence length="268" mass="28726">MRVGKGRIHLSVCSKTMSLAIVLAILAGCATPPSSIPVANRTRPATVTWGSHVVQPGETLYTIAWKYGQDFKRLASVNGIRSPYTIYPGQRLRLGGTPVVAKTVTSQSKNKTVPRASQVSSTGVKSAPNKKRSPSNKTGQYQGNTKVSWQWPVSGKLLTRFGTKGQPYKGIAIGGRIGQPVMATASGEVVYSGDGLTGYGNLVIIRHSSRYLSAYAHNKTLLVSEGDVVKAGQQIAELGSTGTNEPKLHFEIRQNGKPVDPLLFLPNR</sequence>
<dbReference type="Pfam" id="PF01551">
    <property type="entry name" value="Peptidase_M23"/>
    <property type="match status" value="1"/>
</dbReference>
<comment type="similarity">
    <text evidence="1">Belongs to the E.coli NlpD/Haemophilus LppB family.</text>
</comment>
<dbReference type="RefSeq" id="WP_207626586.1">
    <property type="nucleotide sequence ID" value="NZ_CBCSCN010000009.1"/>
</dbReference>
<dbReference type="GO" id="GO:0004222">
    <property type="term" value="F:metalloendopeptidase activity"/>
    <property type="evidence" value="ECO:0007669"/>
    <property type="project" value="TreeGrafter"/>
</dbReference>
<dbReference type="SUPFAM" id="SSF51261">
    <property type="entry name" value="Duplicated hybrid motif"/>
    <property type="match status" value="1"/>
</dbReference>
<keyword evidence="3" id="KW-0732">Signal</keyword>
<evidence type="ECO:0000256" key="2">
    <source>
        <dbReference type="SAM" id="MobiDB-lite"/>
    </source>
</evidence>
<dbReference type="InterPro" id="IPR011055">
    <property type="entry name" value="Dup_hybrid_motif"/>
</dbReference>
<evidence type="ECO:0000313" key="5">
    <source>
        <dbReference type="EMBL" id="SMA42130.1"/>
    </source>
</evidence>
<evidence type="ECO:0000256" key="1">
    <source>
        <dbReference type="ARBA" id="ARBA00038420"/>
    </source>
</evidence>
<feature type="compositionally biased region" description="Polar residues" evidence="2">
    <location>
        <begin position="103"/>
        <end position="124"/>
    </location>
</feature>
<feature type="compositionally biased region" description="Polar residues" evidence="2">
    <location>
        <begin position="135"/>
        <end position="144"/>
    </location>
</feature>
<keyword evidence="6" id="KW-1185">Reference proteome</keyword>
<dbReference type="Proteomes" id="UP000196573">
    <property type="component" value="Unassembled WGS sequence"/>
</dbReference>
<dbReference type="Gene3D" id="3.10.350.10">
    <property type="entry name" value="LysM domain"/>
    <property type="match status" value="1"/>
</dbReference>
<feature type="chain" id="PRO_5012778562" evidence="3">
    <location>
        <begin position="31"/>
        <end position="268"/>
    </location>
</feature>
<dbReference type="SMART" id="SM00257">
    <property type="entry name" value="LysM"/>
    <property type="match status" value="1"/>
</dbReference>
<dbReference type="CDD" id="cd00118">
    <property type="entry name" value="LysM"/>
    <property type="match status" value="1"/>
</dbReference>
<organism evidence="5 6">
    <name type="scientific">Parendozoicomonas haliclonae</name>
    <dbReference type="NCBI Taxonomy" id="1960125"/>
    <lineage>
        <taxon>Bacteria</taxon>
        <taxon>Pseudomonadati</taxon>
        <taxon>Pseudomonadota</taxon>
        <taxon>Gammaproteobacteria</taxon>
        <taxon>Oceanospirillales</taxon>
        <taxon>Endozoicomonadaceae</taxon>
        <taxon>Parendozoicomonas</taxon>
    </lineage>
</organism>
<feature type="signal peptide" evidence="3">
    <location>
        <begin position="1"/>
        <end position="30"/>
    </location>
</feature>
<dbReference type="InterPro" id="IPR018392">
    <property type="entry name" value="LysM"/>
</dbReference>
<feature type="domain" description="LysM" evidence="4">
    <location>
        <begin position="50"/>
        <end position="94"/>
    </location>
</feature>
<accession>A0A1X7AH85</accession>
<protein>
    <submittedName>
        <fullName evidence="5">Murein hydrolase activator NlpD</fullName>
    </submittedName>
</protein>
<proteinExistence type="inferred from homology"/>
<dbReference type="InterPro" id="IPR050570">
    <property type="entry name" value="Cell_wall_metabolism_enzyme"/>
</dbReference>
<dbReference type="Pfam" id="PF01476">
    <property type="entry name" value="LysM"/>
    <property type="match status" value="1"/>
</dbReference>
<dbReference type="AlphaFoldDB" id="A0A1X7AH85"/>
<dbReference type="InterPro" id="IPR016047">
    <property type="entry name" value="M23ase_b-sheet_dom"/>
</dbReference>
<dbReference type="Gene3D" id="2.70.70.10">
    <property type="entry name" value="Glucose Permease (Domain IIA)"/>
    <property type="match status" value="1"/>
</dbReference>
<gene>
    <name evidence="5" type="primary">nlpD</name>
    <name evidence="5" type="ORF">EHSB41UT_01392</name>
</gene>
<reference evidence="5 6" key="1">
    <citation type="submission" date="2017-03" db="EMBL/GenBank/DDBJ databases">
        <authorList>
            <person name="Afonso C.L."/>
            <person name="Miller P.J."/>
            <person name="Scott M.A."/>
            <person name="Spackman E."/>
            <person name="Goraichik I."/>
            <person name="Dimitrov K.M."/>
            <person name="Suarez D.L."/>
            <person name="Swayne D.E."/>
        </authorList>
    </citation>
    <scope>NUCLEOTIDE SEQUENCE [LARGE SCALE GENOMIC DNA]</scope>
    <source>
        <strain evidence="5">SB41UT1</strain>
    </source>
</reference>
<feature type="region of interest" description="Disordered" evidence="2">
    <location>
        <begin position="103"/>
        <end position="144"/>
    </location>
</feature>
<dbReference type="GO" id="GO:0032153">
    <property type="term" value="C:cell division site"/>
    <property type="evidence" value="ECO:0007669"/>
    <property type="project" value="TreeGrafter"/>
</dbReference>
<name>A0A1X7AH85_9GAMM</name>
<dbReference type="PANTHER" id="PTHR21666">
    <property type="entry name" value="PEPTIDASE-RELATED"/>
    <property type="match status" value="1"/>
</dbReference>
<dbReference type="GO" id="GO:0009279">
    <property type="term" value="C:cell outer membrane"/>
    <property type="evidence" value="ECO:0007669"/>
    <property type="project" value="TreeGrafter"/>
</dbReference>
<dbReference type="InterPro" id="IPR036779">
    <property type="entry name" value="LysM_dom_sf"/>
</dbReference>
<evidence type="ECO:0000259" key="4">
    <source>
        <dbReference type="PROSITE" id="PS51782"/>
    </source>
</evidence>